<dbReference type="Pfam" id="PF01381">
    <property type="entry name" value="HTH_3"/>
    <property type="match status" value="1"/>
</dbReference>
<proteinExistence type="predicted"/>
<dbReference type="SUPFAM" id="SSF47413">
    <property type="entry name" value="lambda repressor-like DNA-binding domains"/>
    <property type="match status" value="1"/>
</dbReference>
<dbReference type="AlphaFoldDB" id="A0A2H0YS66"/>
<dbReference type="SMART" id="SM00530">
    <property type="entry name" value="HTH_XRE"/>
    <property type="match status" value="1"/>
</dbReference>
<dbReference type="EMBL" id="PEXV01000129">
    <property type="protein sequence ID" value="PIS41290.1"/>
    <property type="molecule type" value="Genomic_DNA"/>
</dbReference>
<dbReference type="Gene3D" id="1.10.260.40">
    <property type="entry name" value="lambda repressor-like DNA-binding domains"/>
    <property type="match status" value="1"/>
</dbReference>
<accession>A0A2H0YS66</accession>
<organism evidence="3 4">
    <name type="scientific">Candidatus Kerfeldbacteria bacterium CG08_land_8_20_14_0_20_42_7</name>
    <dbReference type="NCBI Taxonomy" id="2014245"/>
    <lineage>
        <taxon>Bacteria</taxon>
        <taxon>Candidatus Kerfeldiibacteriota</taxon>
    </lineage>
</organism>
<dbReference type="InterPro" id="IPR010982">
    <property type="entry name" value="Lambda_DNA-bd_dom_sf"/>
</dbReference>
<evidence type="ECO:0000313" key="3">
    <source>
        <dbReference type="EMBL" id="PIS41290.1"/>
    </source>
</evidence>
<dbReference type="Proteomes" id="UP000228711">
    <property type="component" value="Unassembled WGS sequence"/>
</dbReference>
<dbReference type="CDD" id="cd00093">
    <property type="entry name" value="HTH_XRE"/>
    <property type="match status" value="1"/>
</dbReference>
<evidence type="ECO:0000259" key="2">
    <source>
        <dbReference type="PROSITE" id="PS50943"/>
    </source>
</evidence>
<sequence length="148" mass="16514">MEDLIPRSHPNRIRFFRLQQGYTLKEVAVLLHCSARSVIRWEQGKQNPPIEAVIAISLLLQTPFETLFGKQIALCRQQLSASIAALSDTRTSRYAAGTYERNRTNPSKQSQGVQDTASDQRRDACTSDRSSTTDDLGMAEGRLCSQIG</sequence>
<feature type="region of interest" description="Disordered" evidence="1">
    <location>
        <begin position="95"/>
        <end position="148"/>
    </location>
</feature>
<reference evidence="4" key="1">
    <citation type="submission" date="2017-09" db="EMBL/GenBank/DDBJ databases">
        <title>Depth-based differentiation of microbial function through sediment-hosted aquifers and enrichment of novel symbionts in the deep terrestrial subsurface.</title>
        <authorList>
            <person name="Probst A.J."/>
            <person name="Ladd B."/>
            <person name="Jarett J.K."/>
            <person name="Geller-Mcgrath D.E."/>
            <person name="Sieber C.M.K."/>
            <person name="Emerson J.B."/>
            <person name="Anantharaman K."/>
            <person name="Thomas B.C."/>
            <person name="Malmstrom R."/>
            <person name="Stieglmeier M."/>
            <person name="Klingl A."/>
            <person name="Woyke T."/>
            <person name="Ryan C.M."/>
            <person name="Banfield J.F."/>
        </authorList>
    </citation>
    <scope>NUCLEOTIDE SEQUENCE [LARGE SCALE GENOMIC DNA]</scope>
</reference>
<evidence type="ECO:0000313" key="4">
    <source>
        <dbReference type="Proteomes" id="UP000228711"/>
    </source>
</evidence>
<evidence type="ECO:0000256" key="1">
    <source>
        <dbReference type="SAM" id="MobiDB-lite"/>
    </source>
</evidence>
<dbReference type="PROSITE" id="PS50943">
    <property type="entry name" value="HTH_CROC1"/>
    <property type="match status" value="1"/>
</dbReference>
<feature type="domain" description="HTH cro/C1-type" evidence="2">
    <location>
        <begin position="13"/>
        <end position="67"/>
    </location>
</feature>
<comment type="caution">
    <text evidence="3">The sequence shown here is derived from an EMBL/GenBank/DDBJ whole genome shotgun (WGS) entry which is preliminary data.</text>
</comment>
<protein>
    <recommendedName>
        <fullName evidence="2">HTH cro/C1-type domain-containing protein</fullName>
    </recommendedName>
</protein>
<gene>
    <name evidence="3" type="ORF">COT25_03930</name>
</gene>
<dbReference type="InterPro" id="IPR001387">
    <property type="entry name" value="Cro/C1-type_HTH"/>
</dbReference>
<name>A0A2H0YS66_9BACT</name>
<dbReference type="GO" id="GO:0003677">
    <property type="term" value="F:DNA binding"/>
    <property type="evidence" value="ECO:0007669"/>
    <property type="project" value="InterPro"/>
</dbReference>
<feature type="compositionally biased region" description="Polar residues" evidence="1">
    <location>
        <begin position="104"/>
        <end position="117"/>
    </location>
</feature>